<dbReference type="PROSITE" id="PS50088">
    <property type="entry name" value="ANK_REPEAT"/>
    <property type="match status" value="5"/>
</dbReference>
<evidence type="ECO:0000256" key="3">
    <source>
        <dbReference type="PROSITE-ProRule" id="PRU00023"/>
    </source>
</evidence>
<keyword evidence="1" id="KW-0677">Repeat</keyword>
<dbReference type="InterPro" id="IPR036770">
    <property type="entry name" value="Ankyrin_rpt-contain_sf"/>
</dbReference>
<dbReference type="OrthoDB" id="4860873at2759"/>
<sequence>MSHATNSPKKGSKDVPAPSKLYRNSDQVCCVKPIQELAKELAQSVAVGDIEGLQRALDSGADINGLHKHASKNDQQEYTYTPLQVAAHCGRVGAAEYLLKRGALVDSTNPDLDTAFSVAVDVGALKTAQLLRESGADVNHQNEKGYTPLHLLVRVDFEPERPGDVEMLSFLIQKCQVDVNVESKGGQTPLLLAARNKHREWFDMLARCERVELNKADRDGYTALYYAVGRDDKSLVKKLLDRGAKVDQEVKGDLLEKTSPLALAVRSELDKFMMLGPKESGDEDVKPKRDRLEMFRLLHDRGGNIKSKYAEKGKTLLHLATEQGRLDIVKHLIENEVDLHELDSDGNNALLIAVINDKPGIVELLCSHGSHLHHKNKLFSSALAIARERGFHDIITILEKANSSKHSLMKAE</sequence>
<organism evidence="6 7">
    <name type="scientific">Akanthomyces lecanii RCEF 1005</name>
    <dbReference type="NCBI Taxonomy" id="1081108"/>
    <lineage>
        <taxon>Eukaryota</taxon>
        <taxon>Fungi</taxon>
        <taxon>Dikarya</taxon>
        <taxon>Ascomycota</taxon>
        <taxon>Pezizomycotina</taxon>
        <taxon>Sordariomycetes</taxon>
        <taxon>Hypocreomycetidae</taxon>
        <taxon>Hypocreales</taxon>
        <taxon>Cordycipitaceae</taxon>
        <taxon>Akanthomyces</taxon>
        <taxon>Cordyceps confragosa</taxon>
    </lineage>
</organism>
<dbReference type="EMBL" id="AZHF01000014">
    <property type="protein sequence ID" value="OAA65131.1"/>
    <property type="molecule type" value="Genomic_DNA"/>
</dbReference>
<evidence type="ECO:0000256" key="4">
    <source>
        <dbReference type="SAM" id="MobiDB-lite"/>
    </source>
</evidence>
<feature type="repeat" description="ANK" evidence="3">
    <location>
        <begin position="219"/>
        <end position="251"/>
    </location>
</feature>
<dbReference type="EMBL" id="AZHF01000071">
    <property type="protein sequence ID" value="OAA53440.1"/>
    <property type="molecule type" value="Genomic_DNA"/>
</dbReference>
<dbReference type="PANTHER" id="PTHR24198:SF165">
    <property type="entry name" value="ANKYRIN REPEAT-CONTAINING PROTEIN-RELATED"/>
    <property type="match status" value="1"/>
</dbReference>
<dbReference type="STRING" id="1081108.A0A167XLQ6"/>
<accession>A0A167XLQ6</accession>
<dbReference type="Pfam" id="PF12796">
    <property type="entry name" value="Ank_2"/>
    <property type="match status" value="3"/>
</dbReference>
<dbReference type="AlphaFoldDB" id="A0A167XLQ6"/>
<name>A0A167XLQ6_CORDF</name>
<evidence type="ECO:0000256" key="2">
    <source>
        <dbReference type="ARBA" id="ARBA00023043"/>
    </source>
</evidence>
<dbReference type="SUPFAM" id="SSF48403">
    <property type="entry name" value="Ankyrin repeat"/>
    <property type="match status" value="1"/>
</dbReference>
<proteinExistence type="predicted"/>
<protein>
    <submittedName>
        <fullName evidence="6">Ankyrin repeat-containing domain protein</fullName>
    </submittedName>
</protein>
<evidence type="ECO:0000313" key="7">
    <source>
        <dbReference type="Proteomes" id="UP000076881"/>
    </source>
</evidence>
<feature type="repeat" description="ANK" evidence="3">
    <location>
        <begin position="111"/>
        <end position="143"/>
    </location>
</feature>
<dbReference type="PANTHER" id="PTHR24198">
    <property type="entry name" value="ANKYRIN REPEAT AND PROTEIN KINASE DOMAIN-CONTAINING PROTEIN"/>
    <property type="match status" value="1"/>
</dbReference>
<dbReference type="Gene3D" id="1.25.40.20">
    <property type="entry name" value="Ankyrin repeat-containing domain"/>
    <property type="match status" value="3"/>
</dbReference>
<reference evidence="6 7" key="1">
    <citation type="journal article" date="2016" name="Genome Biol. Evol.">
        <title>Divergent and convergent evolution of fungal pathogenicity.</title>
        <authorList>
            <person name="Shang Y."/>
            <person name="Xiao G."/>
            <person name="Zheng P."/>
            <person name="Cen K."/>
            <person name="Zhan S."/>
            <person name="Wang C."/>
        </authorList>
    </citation>
    <scope>NUCLEOTIDE SEQUENCE [LARGE SCALE GENOMIC DNA]</scope>
    <source>
        <strain evidence="6 7">RCEF 1005</strain>
    </source>
</reference>
<gene>
    <name evidence="6" type="ORF">LEL_10578</name>
    <name evidence="5" type="ORF">LEL_11021</name>
</gene>
<keyword evidence="7" id="KW-1185">Reference proteome</keyword>
<dbReference type="SMART" id="SM00248">
    <property type="entry name" value="ANK"/>
    <property type="match status" value="8"/>
</dbReference>
<evidence type="ECO:0000313" key="5">
    <source>
        <dbReference type="EMBL" id="OAA53440.1"/>
    </source>
</evidence>
<feature type="repeat" description="ANK" evidence="3">
    <location>
        <begin position="78"/>
        <end position="110"/>
    </location>
</feature>
<evidence type="ECO:0000256" key="1">
    <source>
        <dbReference type="ARBA" id="ARBA00022737"/>
    </source>
</evidence>
<feature type="repeat" description="ANK" evidence="3">
    <location>
        <begin position="345"/>
        <end position="377"/>
    </location>
</feature>
<keyword evidence="2 3" id="KW-0040">ANK repeat</keyword>
<evidence type="ECO:0000313" key="6">
    <source>
        <dbReference type="EMBL" id="OAA65131.1"/>
    </source>
</evidence>
<dbReference type="Proteomes" id="UP000076881">
    <property type="component" value="Unassembled WGS sequence"/>
</dbReference>
<feature type="repeat" description="ANK" evidence="3">
    <location>
        <begin position="312"/>
        <end position="344"/>
    </location>
</feature>
<dbReference type="InterPro" id="IPR002110">
    <property type="entry name" value="Ankyrin_rpt"/>
</dbReference>
<dbReference type="PROSITE" id="PS50297">
    <property type="entry name" value="ANK_REP_REGION"/>
    <property type="match status" value="3"/>
</dbReference>
<feature type="region of interest" description="Disordered" evidence="4">
    <location>
        <begin position="1"/>
        <end position="20"/>
    </location>
</feature>
<comment type="caution">
    <text evidence="6">The sequence shown here is derived from an EMBL/GenBank/DDBJ whole genome shotgun (WGS) entry which is preliminary data.</text>
</comment>